<dbReference type="GO" id="GO:0000160">
    <property type="term" value="P:phosphorelay signal transduction system"/>
    <property type="evidence" value="ECO:0007669"/>
    <property type="project" value="InterPro"/>
</dbReference>
<gene>
    <name evidence="4" type="ORF">SCALIN_C04_0316</name>
</gene>
<dbReference type="OrthoDB" id="9770645at2"/>
<dbReference type="PANTHER" id="PTHR44591:SF3">
    <property type="entry name" value="RESPONSE REGULATORY DOMAIN-CONTAINING PROTEIN"/>
    <property type="match status" value="1"/>
</dbReference>
<keyword evidence="1 2" id="KW-0597">Phosphoprotein</keyword>
<dbReference type="EMBL" id="BAOS01000004">
    <property type="protein sequence ID" value="GAX59828.1"/>
    <property type="molecule type" value="Genomic_DNA"/>
</dbReference>
<feature type="domain" description="Response regulatory" evidence="3">
    <location>
        <begin position="4"/>
        <end position="119"/>
    </location>
</feature>
<organism evidence="4 5">
    <name type="scientific">Candidatus Scalindua japonica</name>
    <dbReference type="NCBI Taxonomy" id="1284222"/>
    <lineage>
        <taxon>Bacteria</taxon>
        <taxon>Pseudomonadati</taxon>
        <taxon>Planctomycetota</taxon>
        <taxon>Candidatus Brocadiia</taxon>
        <taxon>Candidatus Brocadiales</taxon>
        <taxon>Candidatus Scalinduaceae</taxon>
        <taxon>Candidatus Scalindua</taxon>
    </lineage>
</organism>
<dbReference type="Pfam" id="PF00072">
    <property type="entry name" value="Response_reg"/>
    <property type="match status" value="1"/>
</dbReference>
<accession>A0A286TVB6</accession>
<dbReference type="CDD" id="cd00156">
    <property type="entry name" value="REC"/>
    <property type="match status" value="1"/>
</dbReference>
<name>A0A286TVB6_9BACT</name>
<keyword evidence="5" id="KW-1185">Reference proteome</keyword>
<reference evidence="5" key="1">
    <citation type="journal article" date="2017" name="Environ. Microbiol. Rep.">
        <title>Genetic Diversity of Marine Anaerobic Ammonium-Oxidizing Bacteria as Revealed by Genomic and Proteomic Analyses of 'Candidatus Scalindua japonica'.</title>
        <authorList>
            <person name="Oshiki M."/>
            <person name="Mizuto K."/>
            <person name="Kimura Z."/>
            <person name="Kindaichi T."/>
            <person name="Satoh H."/>
            <person name="Okabe S."/>
        </authorList>
    </citation>
    <scope>NUCLEOTIDE SEQUENCE [LARGE SCALE GENOMIC DNA]</scope>
    <source>
        <strain evidence="5">husup-a2</strain>
    </source>
</reference>
<evidence type="ECO:0000256" key="1">
    <source>
        <dbReference type="ARBA" id="ARBA00022553"/>
    </source>
</evidence>
<feature type="modified residue" description="4-aspartylphosphate" evidence="2">
    <location>
        <position position="53"/>
    </location>
</feature>
<evidence type="ECO:0000256" key="2">
    <source>
        <dbReference type="PROSITE-ProRule" id="PRU00169"/>
    </source>
</evidence>
<dbReference type="Gene3D" id="3.40.50.2300">
    <property type="match status" value="1"/>
</dbReference>
<dbReference type="PANTHER" id="PTHR44591">
    <property type="entry name" value="STRESS RESPONSE REGULATOR PROTEIN 1"/>
    <property type="match status" value="1"/>
</dbReference>
<proteinExistence type="predicted"/>
<dbReference type="PROSITE" id="PS50110">
    <property type="entry name" value="RESPONSE_REGULATORY"/>
    <property type="match status" value="1"/>
</dbReference>
<dbReference type="InterPro" id="IPR001789">
    <property type="entry name" value="Sig_transdc_resp-reg_receiver"/>
</dbReference>
<dbReference type="InterPro" id="IPR011006">
    <property type="entry name" value="CheY-like_superfamily"/>
</dbReference>
<evidence type="ECO:0000313" key="4">
    <source>
        <dbReference type="EMBL" id="GAX59828.1"/>
    </source>
</evidence>
<dbReference type="Proteomes" id="UP000218542">
    <property type="component" value="Unassembled WGS sequence"/>
</dbReference>
<comment type="caution">
    <text evidence="4">The sequence shown here is derived from an EMBL/GenBank/DDBJ whole genome shotgun (WGS) entry which is preliminary data.</text>
</comment>
<dbReference type="RefSeq" id="WP_096892958.1">
    <property type="nucleotide sequence ID" value="NZ_BAOS01000004.1"/>
</dbReference>
<protein>
    <submittedName>
        <fullName evidence="4">Response regulator</fullName>
    </submittedName>
</protein>
<sequence>MKEKILIIDDNKNIVLLLKTFLLQKGYDVSTAYAYCGAMEKMAGEDFDLVITDIDLGEEKTGIDILKEIKKTNPNCPVIVNTASRDNMILSDAKRFGAYDYLLKPLELKELLHSVHKALNLRSISDYNIILKKIDVYRRKNRQNI</sequence>
<dbReference type="AlphaFoldDB" id="A0A286TVB6"/>
<dbReference type="SUPFAM" id="SSF52172">
    <property type="entry name" value="CheY-like"/>
    <property type="match status" value="1"/>
</dbReference>
<dbReference type="SMART" id="SM00448">
    <property type="entry name" value="REC"/>
    <property type="match status" value="1"/>
</dbReference>
<dbReference type="InterPro" id="IPR050595">
    <property type="entry name" value="Bact_response_regulator"/>
</dbReference>
<evidence type="ECO:0000313" key="5">
    <source>
        <dbReference type="Proteomes" id="UP000218542"/>
    </source>
</evidence>
<evidence type="ECO:0000259" key="3">
    <source>
        <dbReference type="PROSITE" id="PS50110"/>
    </source>
</evidence>